<reference evidence="1 2" key="1">
    <citation type="journal article" date="2024" name="Nat. Commun.">
        <title>Phylogenomics reveals the evolutionary origins of lichenization in chlorophyte algae.</title>
        <authorList>
            <person name="Puginier C."/>
            <person name="Libourel C."/>
            <person name="Otte J."/>
            <person name="Skaloud P."/>
            <person name="Haon M."/>
            <person name="Grisel S."/>
            <person name="Petersen M."/>
            <person name="Berrin J.G."/>
            <person name="Delaux P.M."/>
            <person name="Dal Grande F."/>
            <person name="Keller J."/>
        </authorList>
    </citation>
    <scope>NUCLEOTIDE SEQUENCE [LARGE SCALE GENOMIC DNA]</scope>
    <source>
        <strain evidence="1 2">SAG 2523</strain>
    </source>
</reference>
<comment type="caution">
    <text evidence="1">The sequence shown here is derived from an EMBL/GenBank/DDBJ whole genome shotgun (WGS) entry which is preliminary data.</text>
</comment>
<name>A0AAW1TED7_9CHLO</name>
<sequence length="106" mass="11639">MVYPPDGNAPPAILEPFETYELMHTLWHAEVDTSAGDCPITVTSTSMDRYDVGNITWHPNPASRLYGISQPGPPRGRLDPCASAVVPRWDPVAGYHIFLLVRPPGN</sequence>
<protein>
    <submittedName>
        <fullName evidence="1">Uncharacterized protein</fullName>
    </submittedName>
</protein>
<evidence type="ECO:0000313" key="1">
    <source>
        <dbReference type="EMBL" id="KAK9867153.1"/>
    </source>
</evidence>
<dbReference type="AlphaFoldDB" id="A0AAW1TED7"/>
<dbReference type="Proteomes" id="UP001485043">
    <property type="component" value="Unassembled WGS sequence"/>
</dbReference>
<dbReference type="EMBL" id="JALJOV010000106">
    <property type="protein sequence ID" value="KAK9867153.1"/>
    <property type="molecule type" value="Genomic_DNA"/>
</dbReference>
<proteinExistence type="predicted"/>
<gene>
    <name evidence="1" type="ORF">WJX84_011584</name>
</gene>
<keyword evidence="2" id="KW-1185">Reference proteome</keyword>
<evidence type="ECO:0000313" key="2">
    <source>
        <dbReference type="Proteomes" id="UP001485043"/>
    </source>
</evidence>
<organism evidence="1 2">
    <name type="scientific">Apatococcus fuscideae</name>
    <dbReference type="NCBI Taxonomy" id="2026836"/>
    <lineage>
        <taxon>Eukaryota</taxon>
        <taxon>Viridiplantae</taxon>
        <taxon>Chlorophyta</taxon>
        <taxon>core chlorophytes</taxon>
        <taxon>Trebouxiophyceae</taxon>
        <taxon>Chlorellales</taxon>
        <taxon>Chlorellaceae</taxon>
        <taxon>Apatococcus</taxon>
    </lineage>
</organism>
<accession>A0AAW1TED7</accession>